<dbReference type="EC" id="4.4.1.21" evidence="5"/>
<dbReference type="InterPro" id="IPR011249">
    <property type="entry name" value="Metalloenz_LuxS/M16"/>
</dbReference>
<keyword evidence="9" id="KW-0071">Autoinducer synthesis</keyword>
<evidence type="ECO:0000256" key="6">
    <source>
        <dbReference type="ARBA" id="ARBA00015130"/>
    </source>
</evidence>
<comment type="cofactor">
    <cofactor evidence="2">
        <name>Fe cation</name>
        <dbReference type="ChEBI" id="CHEBI:24875"/>
    </cofactor>
</comment>
<comment type="function">
    <text evidence="12">Involved in the synthesis of autoinducer 2 (AI-2) which is secreted by bacteria and is used to communicate both the cell density and the metabolic potential of the environment. The regulation of gene expression in response to changes in cell density is called quorum sensing. Catalyzes the transformation of S-ribosylhomocysteine (RHC) to homocysteine (HC) and 4,5-dihydroxy-2,3-pentadione (DPD).</text>
</comment>
<organism evidence="15 16">
    <name type="scientific">Candidatus Ornithomonoglobus intestinigallinarum</name>
    <dbReference type="NCBI Taxonomy" id="2840894"/>
    <lineage>
        <taxon>Bacteria</taxon>
        <taxon>Bacillati</taxon>
        <taxon>Bacillota</taxon>
        <taxon>Clostridia</taxon>
        <taxon>Candidatus Ornithomonoglobus</taxon>
    </lineage>
</organism>
<dbReference type="EMBL" id="DVLU01000040">
    <property type="protein sequence ID" value="HIT85135.1"/>
    <property type="molecule type" value="Genomic_DNA"/>
</dbReference>
<dbReference type="GO" id="GO:0009372">
    <property type="term" value="P:quorum sensing"/>
    <property type="evidence" value="ECO:0007669"/>
    <property type="project" value="UniProtKB-KW"/>
</dbReference>
<evidence type="ECO:0000256" key="11">
    <source>
        <dbReference type="ARBA" id="ARBA00023239"/>
    </source>
</evidence>
<sequence>MKNIKSFLVDHTKLAEGIYISRTDGDCITYDLRFCRPNTGILLENAAIHTTEHMLATFLRNSEIADSVVYFGPMGCQTGFYLIVRDCVSPQKTLEVLKECLVRVMEHEGAVFGASEKECGNYRNLDLNLAKKSCGAYLSVIEGMDCVRTYEEI</sequence>
<dbReference type="InterPro" id="IPR037005">
    <property type="entry name" value="LuxS_sf"/>
</dbReference>
<gene>
    <name evidence="15" type="ORF">IAA60_04415</name>
</gene>
<accession>A0A9D1H249</accession>
<evidence type="ECO:0000256" key="14">
    <source>
        <dbReference type="ARBA" id="ARBA00031777"/>
    </source>
</evidence>
<evidence type="ECO:0000313" key="16">
    <source>
        <dbReference type="Proteomes" id="UP000824165"/>
    </source>
</evidence>
<evidence type="ECO:0000256" key="1">
    <source>
        <dbReference type="ARBA" id="ARBA00000297"/>
    </source>
</evidence>
<evidence type="ECO:0000256" key="8">
    <source>
        <dbReference type="ARBA" id="ARBA00022723"/>
    </source>
</evidence>
<reference evidence="15" key="2">
    <citation type="journal article" date="2021" name="PeerJ">
        <title>Extensive microbial diversity within the chicken gut microbiome revealed by metagenomics and culture.</title>
        <authorList>
            <person name="Gilroy R."/>
            <person name="Ravi A."/>
            <person name="Getino M."/>
            <person name="Pursley I."/>
            <person name="Horton D.L."/>
            <person name="Alikhan N.F."/>
            <person name="Baker D."/>
            <person name="Gharbi K."/>
            <person name="Hall N."/>
            <person name="Watson M."/>
            <person name="Adriaenssens E.M."/>
            <person name="Foster-Nyarko E."/>
            <person name="Jarju S."/>
            <person name="Secka A."/>
            <person name="Antonio M."/>
            <person name="Oren A."/>
            <person name="Chaudhuri R.R."/>
            <person name="La Ragione R."/>
            <person name="Hildebrand F."/>
            <person name="Pallen M.J."/>
        </authorList>
    </citation>
    <scope>NUCLEOTIDE SEQUENCE</scope>
    <source>
        <strain evidence="15">CHK181-108</strain>
    </source>
</reference>
<dbReference type="NCBIfam" id="NF002604">
    <property type="entry name" value="PRK02260.1-4"/>
    <property type="match status" value="1"/>
</dbReference>
<keyword evidence="11 15" id="KW-0456">Lyase</keyword>
<dbReference type="PANTHER" id="PTHR35799:SF1">
    <property type="entry name" value="S-RIBOSYLHOMOCYSTEINE LYASE"/>
    <property type="match status" value="1"/>
</dbReference>
<evidence type="ECO:0000256" key="9">
    <source>
        <dbReference type="ARBA" id="ARBA00022929"/>
    </source>
</evidence>
<dbReference type="PRINTS" id="PR01487">
    <property type="entry name" value="LUXSPROTEIN"/>
</dbReference>
<evidence type="ECO:0000256" key="5">
    <source>
        <dbReference type="ARBA" id="ARBA00012240"/>
    </source>
</evidence>
<keyword evidence="8" id="KW-0479">Metal-binding</keyword>
<keyword evidence="10" id="KW-0408">Iron</keyword>
<dbReference type="SUPFAM" id="SSF63411">
    <property type="entry name" value="LuxS/MPP-like metallohydrolase"/>
    <property type="match status" value="1"/>
</dbReference>
<evidence type="ECO:0000256" key="7">
    <source>
        <dbReference type="ARBA" id="ARBA00022654"/>
    </source>
</evidence>
<dbReference type="PANTHER" id="PTHR35799">
    <property type="entry name" value="S-RIBOSYLHOMOCYSTEINE LYASE"/>
    <property type="match status" value="1"/>
</dbReference>
<dbReference type="AlphaFoldDB" id="A0A9D1H249"/>
<comment type="caution">
    <text evidence="15">The sequence shown here is derived from an EMBL/GenBank/DDBJ whole genome shotgun (WGS) entry which is preliminary data.</text>
</comment>
<reference evidence="15" key="1">
    <citation type="submission" date="2020-10" db="EMBL/GenBank/DDBJ databases">
        <authorList>
            <person name="Gilroy R."/>
        </authorList>
    </citation>
    <scope>NUCLEOTIDE SEQUENCE</scope>
    <source>
        <strain evidence="15">CHK181-108</strain>
    </source>
</reference>
<protein>
    <recommendedName>
        <fullName evidence="6">S-ribosylhomocysteine lyase</fullName>
        <ecNumber evidence="5">4.4.1.21</ecNumber>
    </recommendedName>
    <alternativeName>
        <fullName evidence="13">AI-2 synthesis protein</fullName>
    </alternativeName>
    <alternativeName>
        <fullName evidence="14">Autoinducer-2 production protein LuxS</fullName>
    </alternativeName>
</protein>
<keyword evidence="7" id="KW-0673">Quorum sensing</keyword>
<evidence type="ECO:0000256" key="10">
    <source>
        <dbReference type="ARBA" id="ARBA00023004"/>
    </source>
</evidence>
<evidence type="ECO:0000256" key="4">
    <source>
        <dbReference type="ARBA" id="ARBA00011738"/>
    </source>
</evidence>
<proteinExistence type="inferred from homology"/>
<comment type="catalytic activity">
    <reaction evidence="1">
        <text>S-(5-deoxy-D-ribos-5-yl)-L-homocysteine = (S)-4,5-dihydroxypentane-2,3-dione + L-homocysteine</text>
        <dbReference type="Rhea" id="RHEA:17753"/>
        <dbReference type="ChEBI" id="CHEBI:29484"/>
        <dbReference type="ChEBI" id="CHEBI:58195"/>
        <dbReference type="ChEBI" id="CHEBI:58199"/>
        <dbReference type="EC" id="4.4.1.21"/>
    </reaction>
</comment>
<evidence type="ECO:0000256" key="12">
    <source>
        <dbReference type="ARBA" id="ARBA00024654"/>
    </source>
</evidence>
<dbReference type="Gene3D" id="3.30.1360.80">
    <property type="entry name" value="S-ribosylhomocysteinase (LuxS)"/>
    <property type="match status" value="1"/>
</dbReference>
<dbReference type="Proteomes" id="UP000824165">
    <property type="component" value="Unassembled WGS sequence"/>
</dbReference>
<dbReference type="InterPro" id="IPR003815">
    <property type="entry name" value="S-ribosylhomocysteinase"/>
</dbReference>
<name>A0A9D1H249_9FIRM</name>
<evidence type="ECO:0000256" key="13">
    <source>
        <dbReference type="ARBA" id="ARBA00030600"/>
    </source>
</evidence>
<dbReference type="Pfam" id="PF02664">
    <property type="entry name" value="LuxS"/>
    <property type="match status" value="1"/>
</dbReference>
<evidence type="ECO:0000256" key="2">
    <source>
        <dbReference type="ARBA" id="ARBA00001962"/>
    </source>
</evidence>
<evidence type="ECO:0000313" key="15">
    <source>
        <dbReference type="EMBL" id="HIT85135.1"/>
    </source>
</evidence>
<comment type="similarity">
    <text evidence="3">Belongs to the LuxS family.</text>
</comment>
<dbReference type="GO" id="GO:0005506">
    <property type="term" value="F:iron ion binding"/>
    <property type="evidence" value="ECO:0007669"/>
    <property type="project" value="InterPro"/>
</dbReference>
<dbReference type="GO" id="GO:0043768">
    <property type="term" value="F:S-ribosylhomocysteine lyase activity"/>
    <property type="evidence" value="ECO:0007669"/>
    <property type="project" value="UniProtKB-EC"/>
</dbReference>
<evidence type="ECO:0000256" key="3">
    <source>
        <dbReference type="ARBA" id="ARBA00007311"/>
    </source>
</evidence>
<comment type="subunit">
    <text evidence="4">Homodimer.</text>
</comment>